<evidence type="ECO:0000313" key="1">
    <source>
        <dbReference type="EMBL" id="NYI42853.1"/>
    </source>
</evidence>
<dbReference type="RefSeq" id="WP_062075531.1">
    <property type="nucleotide sequence ID" value="NZ_BBRC01000010.1"/>
</dbReference>
<protein>
    <submittedName>
        <fullName evidence="1">Uncharacterized protein</fullName>
    </submittedName>
</protein>
<organism evidence="1 2">
    <name type="scientific">Demequina lutea</name>
    <dbReference type="NCBI Taxonomy" id="431489"/>
    <lineage>
        <taxon>Bacteria</taxon>
        <taxon>Bacillati</taxon>
        <taxon>Actinomycetota</taxon>
        <taxon>Actinomycetes</taxon>
        <taxon>Micrococcales</taxon>
        <taxon>Demequinaceae</taxon>
        <taxon>Demequina</taxon>
    </lineage>
</organism>
<dbReference type="OrthoDB" id="9799147at2"/>
<dbReference type="EMBL" id="JACBZO010000002">
    <property type="protein sequence ID" value="NYI42853.1"/>
    <property type="molecule type" value="Genomic_DNA"/>
</dbReference>
<gene>
    <name evidence="1" type="ORF">BKA03_003027</name>
</gene>
<dbReference type="Proteomes" id="UP000547973">
    <property type="component" value="Unassembled WGS sequence"/>
</dbReference>
<evidence type="ECO:0000313" key="2">
    <source>
        <dbReference type="Proteomes" id="UP000547973"/>
    </source>
</evidence>
<accession>A0A7Z0CLE9</accession>
<proteinExistence type="predicted"/>
<comment type="caution">
    <text evidence="1">The sequence shown here is derived from an EMBL/GenBank/DDBJ whole genome shotgun (WGS) entry which is preliminary data.</text>
</comment>
<dbReference type="AlphaFoldDB" id="A0A7Z0CLE9"/>
<keyword evidence="2" id="KW-1185">Reference proteome</keyword>
<reference evidence="1 2" key="1">
    <citation type="submission" date="2020-07" db="EMBL/GenBank/DDBJ databases">
        <title>Sequencing the genomes of 1000 actinobacteria strains.</title>
        <authorList>
            <person name="Klenk H.-P."/>
        </authorList>
    </citation>
    <scope>NUCLEOTIDE SEQUENCE [LARGE SCALE GENOMIC DNA]</scope>
    <source>
        <strain evidence="1 2">DSM 19970</strain>
    </source>
</reference>
<sequence>MALATSGLGLRGVLVNCEDAKARAFYLHVIPAFVPLPSHDLTLVVSMKSLRASLPALEE</sequence>
<name>A0A7Z0CLE9_9MICO</name>